<dbReference type="KEGG" id="cci:CC1G_10122"/>
<evidence type="ECO:0000259" key="1">
    <source>
        <dbReference type="PROSITE" id="PS50181"/>
    </source>
</evidence>
<reference evidence="2 3" key="1">
    <citation type="journal article" date="2010" name="Proc. Natl. Acad. Sci. U.S.A.">
        <title>Insights into evolution of multicellular fungi from the assembled chromosomes of the mushroom Coprinopsis cinerea (Coprinus cinereus).</title>
        <authorList>
            <person name="Stajich J.E."/>
            <person name="Wilke S.K."/>
            <person name="Ahren D."/>
            <person name="Au C.H."/>
            <person name="Birren B.W."/>
            <person name="Borodovsky M."/>
            <person name="Burns C."/>
            <person name="Canback B."/>
            <person name="Casselton L.A."/>
            <person name="Cheng C.K."/>
            <person name="Deng J."/>
            <person name="Dietrich F.S."/>
            <person name="Fargo D.C."/>
            <person name="Farman M.L."/>
            <person name="Gathman A.C."/>
            <person name="Goldberg J."/>
            <person name="Guigo R."/>
            <person name="Hoegger P.J."/>
            <person name="Hooker J.B."/>
            <person name="Huggins A."/>
            <person name="James T.Y."/>
            <person name="Kamada T."/>
            <person name="Kilaru S."/>
            <person name="Kodira C."/>
            <person name="Kues U."/>
            <person name="Kupfer D."/>
            <person name="Kwan H.S."/>
            <person name="Lomsadze A."/>
            <person name="Li W."/>
            <person name="Lilly W.W."/>
            <person name="Ma L.J."/>
            <person name="Mackey A.J."/>
            <person name="Manning G."/>
            <person name="Martin F."/>
            <person name="Muraguchi H."/>
            <person name="Natvig D.O."/>
            <person name="Palmerini H."/>
            <person name="Ramesh M.A."/>
            <person name="Rehmeyer C.J."/>
            <person name="Roe B.A."/>
            <person name="Shenoy N."/>
            <person name="Stanke M."/>
            <person name="Ter-Hovhannisyan V."/>
            <person name="Tunlid A."/>
            <person name="Velagapudi R."/>
            <person name="Vision T.J."/>
            <person name="Zeng Q."/>
            <person name="Zolan M.E."/>
            <person name="Pukkila P.J."/>
        </authorList>
    </citation>
    <scope>NUCLEOTIDE SEQUENCE [LARGE SCALE GENOMIC DNA]</scope>
    <source>
        <strain evidence="3">Okayama-7 / 130 / ATCC MYA-4618 / FGSC 9003</strain>
    </source>
</reference>
<dbReference type="Gene3D" id="1.20.1280.50">
    <property type="match status" value="1"/>
</dbReference>
<dbReference type="EMBL" id="AACS02000001">
    <property type="protein sequence ID" value="EAU92236.2"/>
    <property type="molecule type" value="Genomic_DNA"/>
</dbReference>
<keyword evidence="3" id="KW-1185">Reference proteome</keyword>
<dbReference type="InParanoid" id="A8N3Y3"/>
<dbReference type="SUPFAM" id="SSF81383">
    <property type="entry name" value="F-box domain"/>
    <property type="match status" value="1"/>
</dbReference>
<dbReference type="SMART" id="SM00256">
    <property type="entry name" value="FBOX"/>
    <property type="match status" value="1"/>
</dbReference>
<protein>
    <recommendedName>
        <fullName evidence="1">F-box domain-containing protein</fullName>
    </recommendedName>
</protein>
<name>A8N3Y3_COPC7</name>
<dbReference type="Proteomes" id="UP000001861">
    <property type="component" value="Unassembled WGS sequence"/>
</dbReference>
<dbReference type="VEuPathDB" id="FungiDB:CC1G_10122"/>
<dbReference type="AlphaFoldDB" id="A8N3Y3"/>
<organism evidence="2 3">
    <name type="scientific">Coprinopsis cinerea (strain Okayama-7 / 130 / ATCC MYA-4618 / FGSC 9003)</name>
    <name type="common">Inky cap fungus</name>
    <name type="synonym">Hormographiella aspergillata</name>
    <dbReference type="NCBI Taxonomy" id="240176"/>
    <lineage>
        <taxon>Eukaryota</taxon>
        <taxon>Fungi</taxon>
        <taxon>Dikarya</taxon>
        <taxon>Basidiomycota</taxon>
        <taxon>Agaricomycotina</taxon>
        <taxon>Agaricomycetes</taxon>
        <taxon>Agaricomycetidae</taxon>
        <taxon>Agaricales</taxon>
        <taxon>Agaricineae</taxon>
        <taxon>Psathyrellaceae</taxon>
        <taxon>Coprinopsis</taxon>
    </lineage>
</organism>
<gene>
    <name evidence="2" type="ORF">CC1G_10122</name>
</gene>
<dbReference type="GeneID" id="6006025"/>
<feature type="domain" description="F-box" evidence="1">
    <location>
        <begin position="34"/>
        <end position="80"/>
    </location>
</feature>
<evidence type="ECO:0000313" key="3">
    <source>
        <dbReference type="Proteomes" id="UP000001861"/>
    </source>
</evidence>
<dbReference type="OMA" id="ATRINFV"/>
<dbReference type="eggNOG" id="ENOG502QXS5">
    <property type="taxonomic scope" value="Eukaryota"/>
</dbReference>
<dbReference type="Pfam" id="PF12937">
    <property type="entry name" value="F-box-like"/>
    <property type="match status" value="1"/>
</dbReference>
<proteinExistence type="predicted"/>
<evidence type="ECO:0000313" key="2">
    <source>
        <dbReference type="EMBL" id="EAU92236.2"/>
    </source>
</evidence>
<dbReference type="InterPro" id="IPR001810">
    <property type="entry name" value="F-box_dom"/>
</dbReference>
<dbReference type="OrthoDB" id="2885124at2759"/>
<dbReference type="HOGENOM" id="CLU_027282_0_0_1"/>
<comment type="caution">
    <text evidence="2">The sequence shown here is derived from an EMBL/GenBank/DDBJ whole genome shotgun (WGS) entry which is preliminary data.</text>
</comment>
<accession>A8N3Y3</accession>
<dbReference type="PROSITE" id="PS50181">
    <property type="entry name" value="FBOX"/>
    <property type="match status" value="1"/>
</dbReference>
<sequence length="525" mass="59644">MSSQVLSTAFEVVGNWVQCLVNYATRRESTSQRPRRLTSLPYELLIDIFAYLEWKDILRIRQTCRLLNQVSRERSVWLALLYRYYETKFARPFFLPKPLRLCSASDLENRITRWWRGLDGLMVSPVTVHRFKPPGLDYRFGLQGPVPGGRFLFYAFGDGRLGYIDSRQPNPEFIDLIPSPSAFCGNPCTDISVAIDALSQQQYTPDHGSAPPLCSQLFPSTFNIAVRRMIWEVLVHFEIWRLTAQIEGEDVVGYSATLLTSFTEDHTLRFLGPCALYGKNLAYNIDSPTKVVTIIDWTEIPQGAEDYARSYIPVSESRRIKTIYLLPGNILLAVEDRHNYTKFFAWNWVEDSTLLSEPPSNPAVAELRSCPPMAESSTGLGHRLSFTNPYITRNSIRLVLAMDNGALGVILPIATSGRKQSECAFQVVKLLDTGLYPREGYERYGYNSGISFPYSPGGCQETDGWHLFHYRWPDEHEDGPSMSVCNAFTPQPPLPFLLKTYIDESQAKVVTLDSNFNVEVYTIPS</sequence>
<dbReference type="RefSeq" id="XP_001829592.2">
    <property type="nucleotide sequence ID" value="XM_001829540.2"/>
</dbReference>
<dbReference type="InterPro" id="IPR036047">
    <property type="entry name" value="F-box-like_dom_sf"/>
</dbReference>